<keyword evidence="6" id="KW-1133">Transmembrane helix</keyword>
<protein>
    <submittedName>
        <fullName evidence="12">Uncharacterized protein</fullName>
    </submittedName>
</protein>
<proteinExistence type="inferred from homology"/>
<dbReference type="EMBL" id="BFEA01000034">
    <property type="protein sequence ID" value="GBG62985.1"/>
    <property type="molecule type" value="Genomic_DNA"/>
</dbReference>
<keyword evidence="4 9" id="KW-0812">Transmembrane</keyword>
<dbReference type="GO" id="GO:0000064">
    <property type="term" value="F:L-ornithine transmembrane transporter activity"/>
    <property type="evidence" value="ECO:0007669"/>
    <property type="project" value="TreeGrafter"/>
</dbReference>
<dbReference type="PANTHER" id="PTHR45624:SF15">
    <property type="entry name" value="MITOCHONDRIAL ARGININE TRANSPORTER BAC1"/>
    <property type="match status" value="1"/>
</dbReference>
<dbReference type="Pfam" id="PF00153">
    <property type="entry name" value="Mito_carr"/>
    <property type="match status" value="1"/>
</dbReference>
<accession>A0A388JYY9</accession>
<dbReference type="InterPro" id="IPR050567">
    <property type="entry name" value="Mitochondrial_Carrier"/>
</dbReference>
<reference evidence="12 13" key="1">
    <citation type="journal article" date="2018" name="Cell">
        <title>The Chara Genome: Secondary Complexity and Implications for Plant Terrestrialization.</title>
        <authorList>
            <person name="Nishiyama T."/>
            <person name="Sakayama H."/>
            <person name="Vries J.D."/>
            <person name="Buschmann H."/>
            <person name="Saint-Marcoux D."/>
            <person name="Ullrich K.K."/>
            <person name="Haas F.B."/>
            <person name="Vanderstraeten L."/>
            <person name="Becker D."/>
            <person name="Lang D."/>
            <person name="Vosolsobe S."/>
            <person name="Rombauts S."/>
            <person name="Wilhelmsson P.K.I."/>
            <person name="Janitza P."/>
            <person name="Kern R."/>
            <person name="Heyl A."/>
            <person name="Rumpler F."/>
            <person name="Villalobos L.I.A.C."/>
            <person name="Clay J.M."/>
            <person name="Skokan R."/>
            <person name="Toyoda A."/>
            <person name="Suzuki Y."/>
            <person name="Kagoshima H."/>
            <person name="Schijlen E."/>
            <person name="Tajeshwar N."/>
            <person name="Catarino B."/>
            <person name="Hetherington A.J."/>
            <person name="Saltykova A."/>
            <person name="Bonnot C."/>
            <person name="Breuninger H."/>
            <person name="Symeonidi A."/>
            <person name="Radhakrishnan G.V."/>
            <person name="Van Nieuwerburgh F."/>
            <person name="Deforce D."/>
            <person name="Chang C."/>
            <person name="Karol K.G."/>
            <person name="Hedrich R."/>
            <person name="Ulvskov P."/>
            <person name="Glockner G."/>
            <person name="Delwiche C.F."/>
            <person name="Petrasek J."/>
            <person name="Van de Peer Y."/>
            <person name="Friml J."/>
            <person name="Beilby M."/>
            <person name="Dolan L."/>
            <person name="Kohara Y."/>
            <person name="Sugano S."/>
            <person name="Fujiyama A."/>
            <person name="Delaux P.-M."/>
            <person name="Quint M."/>
            <person name="TheiBen G."/>
            <person name="Hagemann M."/>
            <person name="Harholt J."/>
            <person name="Dunand C."/>
            <person name="Zachgo S."/>
            <person name="Langdale J."/>
            <person name="Maumus F."/>
            <person name="Straeten D.V.D."/>
            <person name="Gould S.B."/>
            <person name="Rensing S.A."/>
        </authorList>
    </citation>
    <scope>NUCLEOTIDE SEQUENCE [LARGE SCALE GENOMIC DNA]</scope>
    <source>
        <strain evidence="12 13">S276</strain>
    </source>
</reference>
<evidence type="ECO:0000313" key="13">
    <source>
        <dbReference type="Proteomes" id="UP000265515"/>
    </source>
</evidence>
<dbReference type="Proteomes" id="UP000265515">
    <property type="component" value="Unassembled WGS sequence"/>
</dbReference>
<comment type="similarity">
    <text evidence="2 10">Belongs to the mitochondrial carrier (TC 2.A.29) family.</text>
</comment>
<evidence type="ECO:0000256" key="9">
    <source>
        <dbReference type="PROSITE-ProRule" id="PRU00282"/>
    </source>
</evidence>
<dbReference type="InterPro" id="IPR023395">
    <property type="entry name" value="MCP_dom_sf"/>
</dbReference>
<organism evidence="12 13">
    <name type="scientific">Chara braunii</name>
    <name type="common">Braun's stonewort</name>
    <dbReference type="NCBI Taxonomy" id="69332"/>
    <lineage>
        <taxon>Eukaryota</taxon>
        <taxon>Viridiplantae</taxon>
        <taxon>Streptophyta</taxon>
        <taxon>Charophyceae</taxon>
        <taxon>Charales</taxon>
        <taxon>Characeae</taxon>
        <taxon>Chara</taxon>
    </lineage>
</organism>
<keyword evidence="13" id="KW-1185">Reference proteome</keyword>
<sequence>MTLRSARGPVSHVSIGPEESDRELFRGQRERRARAAEARRAFASEASAIAAMATTTMSTSAQQTSQARSLGTVGSTVVQTNTTANALRYNGAVHCALHTLRSEGIRGLYRGATSSFVGVSIESSVLFGVYSQMKMALQAGERSSPSFSTLVASSMLAGSAVSMVLCPTELVKVNI</sequence>
<gene>
    <name evidence="12" type="ORF">CBR_g34686</name>
</gene>
<keyword evidence="8 9" id="KW-0472">Membrane</keyword>
<dbReference type="GO" id="GO:1990575">
    <property type="term" value="P:mitochondrial L-ornithine transmembrane transport"/>
    <property type="evidence" value="ECO:0007669"/>
    <property type="project" value="TreeGrafter"/>
</dbReference>
<dbReference type="AlphaFoldDB" id="A0A388JYY9"/>
<feature type="region of interest" description="Disordered" evidence="11">
    <location>
        <begin position="1"/>
        <end position="30"/>
    </location>
</feature>
<keyword evidence="5" id="KW-0677">Repeat</keyword>
<dbReference type="PANTHER" id="PTHR45624">
    <property type="entry name" value="MITOCHONDRIAL BASIC AMINO ACIDS TRANSPORTER-RELATED"/>
    <property type="match status" value="1"/>
</dbReference>
<comment type="subcellular location">
    <subcellularLocation>
        <location evidence="1">Mitochondrion membrane</location>
        <topology evidence="1">Multi-pass membrane protein</topology>
    </subcellularLocation>
</comment>
<evidence type="ECO:0000313" key="12">
    <source>
        <dbReference type="EMBL" id="GBG62985.1"/>
    </source>
</evidence>
<dbReference type="InterPro" id="IPR018108">
    <property type="entry name" value="MCP_transmembrane"/>
</dbReference>
<evidence type="ECO:0000256" key="6">
    <source>
        <dbReference type="ARBA" id="ARBA00022989"/>
    </source>
</evidence>
<evidence type="ECO:0000256" key="4">
    <source>
        <dbReference type="ARBA" id="ARBA00022692"/>
    </source>
</evidence>
<comment type="caution">
    <text evidence="12">The sequence shown here is derived from an EMBL/GenBank/DDBJ whole genome shotgun (WGS) entry which is preliminary data.</text>
</comment>
<dbReference type="Gramene" id="GBG62985">
    <property type="protein sequence ID" value="GBG62985"/>
    <property type="gene ID" value="CBR_g34686"/>
</dbReference>
<keyword evidence="7" id="KW-0496">Mitochondrion</keyword>
<feature type="repeat" description="Solcar" evidence="9">
    <location>
        <begin position="39"/>
        <end position="136"/>
    </location>
</feature>
<dbReference type="STRING" id="69332.A0A388JYY9"/>
<dbReference type="SUPFAM" id="SSF103506">
    <property type="entry name" value="Mitochondrial carrier"/>
    <property type="match status" value="1"/>
</dbReference>
<evidence type="ECO:0000256" key="3">
    <source>
        <dbReference type="ARBA" id="ARBA00022448"/>
    </source>
</evidence>
<evidence type="ECO:0000256" key="7">
    <source>
        <dbReference type="ARBA" id="ARBA00023128"/>
    </source>
</evidence>
<evidence type="ECO:0000256" key="8">
    <source>
        <dbReference type="ARBA" id="ARBA00023136"/>
    </source>
</evidence>
<evidence type="ECO:0000256" key="5">
    <source>
        <dbReference type="ARBA" id="ARBA00022737"/>
    </source>
</evidence>
<dbReference type="Gene3D" id="1.50.40.10">
    <property type="entry name" value="Mitochondrial carrier domain"/>
    <property type="match status" value="1"/>
</dbReference>
<dbReference type="PROSITE" id="PS50920">
    <property type="entry name" value="SOLCAR"/>
    <property type="match status" value="1"/>
</dbReference>
<evidence type="ECO:0000256" key="10">
    <source>
        <dbReference type="RuleBase" id="RU000488"/>
    </source>
</evidence>
<evidence type="ECO:0000256" key="2">
    <source>
        <dbReference type="ARBA" id="ARBA00006375"/>
    </source>
</evidence>
<evidence type="ECO:0000256" key="1">
    <source>
        <dbReference type="ARBA" id="ARBA00004225"/>
    </source>
</evidence>
<keyword evidence="3 10" id="KW-0813">Transport</keyword>
<dbReference type="GO" id="GO:0031966">
    <property type="term" value="C:mitochondrial membrane"/>
    <property type="evidence" value="ECO:0007669"/>
    <property type="project" value="UniProtKB-SubCell"/>
</dbReference>
<name>A0A388JYY9_CHABU</name>
<evidence type="ECO:0000256" key="11">
    <source>
        <dbReference type="SAM" id="MobiDB-lite"/>
    </source>
</evidence>
<dbReference type="OrthoDB" id="14252at2759"/>